<dbReference type="EMBL" id="KI298895">
    <property type="protein sequence ID" value="ERZ98279.1"/>
    <property type="molecule type" value="Genomic_DNA"/>
</dbReference>
<organism evidence="1">
    <name type="scientific">Rhizophagus irregularis (strain DAOM 181602 / DAOM 197198 / MUCL 43194)</name>
    <name type="common">Arbuscular mycorrhizal fungus</name>
    <name type="synonym">Glomus intraradices</name>
    <dbReference type="NCBI Taxonomy" id="747089"/>
    <lineage>
        <taxon>Eukaryota</taxon>
        <taxon>Fungi</taxon>
        <taxon>Fungi incertae sedis</taxon>
        <taxon>Mucoromycota</taxon>
        <taxon>Glomeromycotina</taxon>
        <taxon>Glomeromycetes</taxon>
        <taxon>Glomerales</taxon>
        <taxon>Glomeraceae</taxon>
        <taxon>Rhizophagus</taxon>
    </lineage>
</organism>
<sequence>MDSCLSGHSTISLRNIQNPVFKVTTYIFQSSVLFQWSFYNTTGSTKSFTVEVQSVKWLP</sequence>
<evidence type="ECO:0000313" key="1">
    <source>
        <dbReference type="EMBL" id="ERZ98279.1"/>
    </source>
</evidence>
<proteinExistence type="predicted"/>
<reference evidence="1" key="1">
    <citation type="submission" date="2013-07" db="EMBL/GenBank/DDBJ databases">
        <title>The genome of an arbuscular mycorrhizal fungus provides insights into the evolution of the oldest plant symbiosis.</title>
        <authorList>
            <consortium name="DOE Joint Genome Institute"/>
            <person name="Tisserant E."/>
            <person name="Malbreil M."/>
            <person name="Kuo A."/>
            <person name="Kohler A."/>
            <person name="Symeonidi A."/>
            <person name="Balestrini R."/>
            <person name="Charron P."/>
            <person name="Duensing N."/>
            <person name="Frei-dit-Frey N."/>
            <person name="Gianinazzi-Pearson V."/>
            <person name="Gilbert B."/>
            <person name="Handa Y."/>
            <person name="Hijri M."/>
            <person name="Kaul R."/>
            <person name="Kawaguchi M."/>
            <person name="Krajinski F."/>
            <person name="Lammers P."/>
            <person name="Lapierre D."/>
            <person name="Masclaux F.G."/>
            <person name="Murat C."/>
            <person name="Morin E."/>
            <person name="Ndikumana S."/>
            <person name="Pagni M."/>
            <person name="Petitpierre D."/>
            <person name="Requena N."/>
            <person name="Rosikiewicz P."/>
            <person name="Riley R."/>
            <person name="Saito K."/>
            <person name="San Clemente H."/>
            <person name="Shapiro H."/>
            <person name="van Tuinen D."/>
            <person name="Becard G."/>
            <person name="Bonfante P."/>
            <person name="Paszkowski U."/>
            <person name="Shachar-Hill Y."/>
            <person name="Young J.P."/>
            <person name="Sanders I.R."/>
            <person name="Henrissat B."/>
            <person name="Rensing S.A."/>
            <person name="Grigoriev I.V."/>
            <person name="Corradi N."/>
            <person name="Roux C."/>
            <person name="Martin F."/>
        </authorList>
    </citation>
    <scope>NUCLEOTIDE SEQUENCE</scope>
    <source>
        <strain evidence="1">DAOM 197198</strain>
    </source>
</reference>
<dbReference type="HOGENOM" id="CLU_2962033_0_0_1"/>
<name>U9SQT7_RHIID</name>
<gene>
    <name evidence="1" type="ORF">GLOINDRAFT_10693</name>
</gene>
<dbReference type="AlphaFoldDB" id="U9SQT7"/>
<accession>U9SQT7</accession>
<protein>
    <submittedName>
        <fullName evidence="1">Uncharacterized protein</fullName>
    </submittedName>
</protein>